<feature type="compositionally biased region" description="Basic and acidic residues" evidence="1">
    <location>
        <begin position="92"/>
        <end position="108"/>
    </location>
</feature>
<gene>
    <name evidence="2" type="ORF">WBA_LOCUS9647</name>
</gene>
<evidence type="ECO:0000256" key="1">
    <source>
        <dbReference type="SAM" id="MobiDB-lite"/>
    </source>
</evidence>
<reference evidence="2 3" key="1">
    <citation type="submission" date="2018-11" db="EMBL/GenBank/DDBJ databases">
        <authorList>
            <consortium name="Pathogen Informatics"/>
        </authorList>
    </citation>
    <scope>NUCLEOTIDE SEQUENCE [LARGE SCALE GENOMIC DNA]</scope>
</reference>
<evidence type="ECO:0000313" key="3">
    <source>
        <dbReference type="Proteomes" id="UP000270924"/>
    </source>
</evidence>
<proteinExistence type="predicted"/>
<evidence type="ECO:0000313" key="2">
    <source>
        <dbReference type="EMBL" id="VDM17189.1"/>
    </source>
</evidence>
<dbReference type="OrthoDB" id="10543888at2759"/>
<keyword evidence="3" id="KW-1185">Reference proteome</keyword>
<dbReference type="InParanoid" id="A0A3P7ELN6"/>
<organism evidence="2 3">
    <name type="scientific">Wuchereria bancrofti</name>
    <dbReference type="NCBI Taxonomy" id="6293"/>
    <lineage>
        <taxon>Eukaryota</taxon>
        <taxon>Metazoa</taxon>
        <taxon>Ecdysozoa</taxon>
        <taxon>Nematoda</taxon>
        <taxon>Chromadorea</taxon>
        <taxon>Rhabditida</taxon>
        <taxon>Spirurina</taxon>
        <taxon>Spiruromorpha</taxon>
        <taxon>Filarioidea</taxon>
        <taxon>Onchocercidae</taxon>
        <taxon>Wuchereria</taxon>
    </lineage>
</organism>
<dbReference type="EMBL" id="UYWW01009863">
    <property type="protein sequence ID" value="VDM17189.1"/>
    <property type="molecule type" value="Genomic_DNA"/>
</dbReference>
<dbReference type="AlphaFoldDB" id="A0A3P7ELN6"/>
<sequence length="116" mass="13216">MTYPKPIDDSGDDIPGRLGKKIVKNWLRTQDPDVMVTSTEKSAEIASRVCSVPPRSPPNVIKLDNEISESESDEDEEDDEDENEESDEEKSSEESETNKLKLKNENHKQSIWKQIL</sequence>
<name>A0A3P7ELN6_WUCBA</name>
<feature type="region of interest" description="Disordered" evidence="1">
    <location>
        <begin position="47"/>
        <end position="116"/>
    </location>
</feature>
<accession>A0A3P7ELN6</accession>
<feature type="compositionally biased region" description="Acidic residues" evidence="1">
    <location>
        <begin position="66"/>
        <end position="91"/>
    </location>
</feature>
<dbReference type="Proteomes" id="UP000270924">
    <property type="component" value="Unassembled WGS sequence"/>
</dbReference>
<protein>
    <submittedName>
        <fullName evidence="2">Uncharacterized protein</fullName>
    </submittedName>
</protein>